<dbReference type="InterPro" id="IPR000837">
    <property type="entry name" value="AP-1"/>
</dbReference>
<dbReference type="InterPro" id="IPR046347">
    <property type="entry name" value="bZIP_sf"/>
</dbReference>
<dbReference type="Pfam" id="PF07716">
    <property type="entry name" value="bZIP_2"/>
    <property type="match status" value="1"/>
</dbReference>
<dbReference type="EMBL" id="JACDXP010000002">
    <property type="protein sequence ID" value="KAF6527535.1"/>
    <property type="molecule type" value="Genomic_DNA"/>
</dbReference>
<dbReference type="SUPFAM" id="SSF57959">
    <property type="entry name" value="Leucine zipper domain"/>
    <property type="match status" value="1"/>
</dbReference>
<comment type="caution">
    <text evidence="6">The sequence shown here is derived from an EMBL/GenBank/DDBJ whole genome shotgun (WGS) entry which is preliminary data.</text>
</comment>
<name>A0A8H6H1S3_FUSOX</name>
<dbReference type="PROSITE" id="PS50217">
    <property type="entry name" value="BZIP"/>
    <property type="match status" value="1"/>
</dbReference>
<feature type="region of interest" description="Disordered" evidence="4">
    <location>
        <begin position="216"/>
        <end position="235"/>
    </location>
</feature>
<reference evidence="6 7" key="1">
    <citation type="journal article" date="2020" name="bioRxiv">
        <title>A chromosome-scale genome assembly for the Fusarium oxysporum strain Fo5176 to establish a model Arabidopsis-fungal pathosystem.</title>
        <authorList>
            <person name="Fokkens L."/>
            <person name="Guo L."/>
            <person name="Dora S."/>
            <person name="Wang B."/>
            <person name="Ye K."/>
            <person name="Sanchez-Rodriguez C."/>
            <person name="Croll D."/>
        </authorList>
    </citation>
    <scope>NUCLEOTIDE SEQUENCE [LARGE SCALE GENOMIC DNA]</scope>
    <source>
        <strain evidence="6 7">Fo5176</strain>
    </source>
</reference>
<gene>
    <name evidence="6" type="ORF">HZS61_007837</name>
</gene>
<evidence type="ECO:0000256" key="3">
    <source>
        <dbReference type="ARBA" id="ARBA00023163"/>
    </source>
</evidence>
<evidence type="ECO:0000256" key="1">
    <source>
        <dbReference type="ARBA" id="ARBA00023015"/>
    </source>
</evidence>
<dbReference type="PANTHER" id="PTHR23351">
    <property type="entry name" value="FOS TRANSCRIPTION FACTOR-RELATED"/>
    <property type="match status" value="1"/>
</dbReference>
<evidence type="ECO:0000313" key="6">
    <source>
        <dbReference type="EMBL" id="KAF6527535.1"/>
    </source>
</evidence>
<evidence type="ECO:0000256" key="4">
    <source>
        <dbReference type="SAM" id="MobiDB-lite"/>
    </source>
</evidence>
<dbReference type="GO" id="GO:0005634">
    <property type="term" value="C:nucleus"/>
    <property type="evidence" value="ECO:0007669"/>
    <property type="project" value="TreeGrafter"/>
</dbReference>
<keyword evidence="1" id="KW-0805">Transcription regulation</keyword>
<dbReference type="GO" id="GO:0000978">
    <property type="term" value="F:RNA polymerase II cis-regulatory region sequence-specific DNA binding"/>
    <property type="evidence" value="ECO:0007669"/>
    <property type="project" value="TreeGrafter"/>
</dbReference>
<dbReference type="GO" id="GO:0000981">
    <property type="term" value="F:DNA-binding transcription factor activity, RNA polymerase II-specific"/>
    <property type="evidence" value="ECO:0007669"/>
    <property type="project" value="TreeGrafter"/>
</dbReference>
<proteinExistence type="predicted"/>
<accession>A0A8H6H1S3</accession>
<dbReference type="PANTHER" id="PTHR23351:SF24">
    <property type="entry name" value="ACTIVATING TRANSCRIPTION FACTOR 3-RELATED"/>
    <property type="match status" value="1"/>
</dbReference>
<keyword evidence="2" id="KW-0238">DNA-binding</keyword>
<sequence length="376" mass="41722">MAIAQAISPLNTWPSFGFNGYLPAYTMAAGSLAIVNPNQMSKEVMDTYGDLSNLPLWNQWRAACKTAFPSPPQVPPAAIPYAQDELQLQDFVPDCAINYTAVQYDSIPAQYYPSPISQSFRGGSPVSPCSPEDRCSSTASHRELRKRKRNTTEWPAAKSSGRRSSKMETKSKSEETGKTSKTHRKSQKTESALITPSPEEETDGYTCRVKERNRVASSKLRAKRRENAKKLQSEAEDMERINRHLSSCVADLTLEVYNLKMRLLQHTDCDCSLIQKYIANEAHRYISDLRRSATTFASLDVAEGEPASVPEERRDEGSSFRALSPSSPSLTLGPLSALTLSSHQSHSPKNREPRFFILFAPSLSSAPSEPVPDSPR</sequence>
<evidence type="ECO:0000259" key="5">
    <source>
        <dbReference type="PROSITE" id="PS50217"/>
    </source>
</evidence>
<dbReference type="PROSITE" id="PS00036">
    <property type="entry name" value="BZIP_BASIC"/>
    <property type="match status" value="1"/>
</dbReference>
<dbReference type="Proteomes" id="UP000593570">
    <property type="component" value="Unassembled WGS sequence"/>
</dbReference>
<evidence type="ECO:0000313" key="7">
    <source>
        <dbReference type="Proteomes" id="UP000593570"/>
    </source>
</evidence>
<feature type="region of interest" description="Disordered" evidence="4">
    <location>
        <begin position="120"/>
        <end position="204"/>
    </location>
</feature>
<keyword evidence="3" id="KW-0804">Transcription</keyword>
<feature type="region of interest" description="Disordered" evidence="4">
    <location>
        <begin position="302"/>
        <end position="330"/>
    </location>
</feature>
<organism evidence="6 7">
    <name type="scientific">Fusarium oxysporum f. sp. conglutinans</name>
    <dbReference type="NCBI Taxonomy" id="100902"/>
    <lineage>
        <taxon>Eukaryota</taxon>
        <taxon>Fungi</taxon>
        <taxon>Dikarya</taxon>
        <taxon>Ascomycota</taxon>
        <taxon>Pezizomycotina</taxon>
        <taxon>Sordariomycetes</taxon>
        <taxon>Hypocreomycetidae</taxon>
        <taxon>Hypocreales</taxon>
        <taxon>Nectriaceae</taxon>
        <taxon>Fusarium</taxon>
        <taxon>Fusarium oxysporum species complex</taxon>
    </lineage>
</organism>
<dbReference type="CDD" id="cd14687">
    <property type="entry name" value="bZIP_ATF2"/>
    <property type="match status" value="1"/>
</dbReference>
<feature type="domain" description="BZIP" evidence="5">
    <location>
        <begin position="208"/>
        <end position="266"/>
    </location>
</feature>
<dbReference type="Gene3D" id="1.20.5.170">
    <property type="match status" value="1"/>
</dbReference>
<dbReference type="AlphaFoldDB" id="A0A8H6H1S3"/>
<dbReference type="SMART" id="SM00338">
    <property type="entry name" value="BRLZ"/>
    <property type="match status" value="1"/>
</dbReference>
<evidence type="ECO:0000256" key="2">
    <source>
        <dbReference type="ARBA" id="ARBA00023125"/>
    </source>
</evidence>
<protein>
    <recommendedName>
        <fullName evidence="5">BZIP domain-containing protein</fullName>
    </recommendedName>
</protein>
<dbReference type="InterPro" id="IPR004827">
    <property type="entry name" value="bZIP"/>
</dbReference>
<feature type="compositionally biased region" description="Basic and acidic residues" evidence="4">
    <location>
        <begin position="165"/>
        <end position="178"/>
    </location>
</feature>